<comment type="caution">
    <text evidence="2">The sequence shown here is derived from an EMBL/GenBank/DDBJ whole genome shotgun (WGS) entry which is preliminary data.</text>
</comment>
<keyword evidence="1" id="KW-0732">Signal</keyword>
<organism evidence="2 3">
    <name type="scientific">Sphingobacterium populi</name>
    <dbReference type="NCBI Taxonomy" id="1812824"/>
    <lineage>
        <taxon>Bacteria</taxon>
        <taxon>Pseudomonadati</taxon>
        <taxon>Bacteroidota</taxon>
        <taxon>Sphingobacteriia</taxon>
        <taxon>Sphingobacteriales</taxon>
        <taxon>Sphingobacteriaceae</taxon>
        <taxon>Sphingobacterium</taxon>
    </lineage>
</organism>
<reference evidence="3" key="1">
    <citation type="journal article" date="2019" name="Int. J. Syst. Evol. Microbiol.">
        <title>The Global Catalogue of Microorganisms (GCM) 10K type strain sequencing project: providing services to taxonomists for standard genome sequencing and annotation.</title>
        <authorList>
            <consortium name="The Broad Institute Genomics Platform"/>
            <consortium name="The Broad Institute Genome Sequencing Center for Infectious Disease"/>
            <person name="Wu L."/>
            <person name="Ma J."/>
        </authorList>
    </citation>
    <scope>NUCLEOTIDE SEQUENCE [LARGE SCALE GENOMIC DNA]</scope>
    <source>
        <strain evidence="3">KCTC 42247</strain>
    </source>
</reference>
<sequence>MMKYTLLSLWCCLFYNQSVAQDSLQVHLGGALRFNYLYNSWDEQQRNQGGAILYDVLRLNVQAAYKKVLLDAEYRQYAASFGGGFLKHAWMGYEFREGEQIQVGLASVPFGLQPYAANNWFFNIGYYVGLEDNYDMGIRYLRQKKHWDYDIAFFKNAETLDVGGQAELSHSRFAYDIVGRNKKINQVNGNLVYKTLGTVRQRIGVSAQYGGLYNMDTEQVGNHYAGALAYEADYQKWNLKASFIHAVHNPINTEGESNQIVEMAAYGSSYEVATNFNIYTLGIARNFDVNWGILKQFTAYNDFGYMQKHLRAFENSYMNVTGVRANIGPVVTYIEHAAGYNHSWFGGNFIDDFSRGNPDAKLQRRFNINLGYYF</sequence>
<protein>
    <recommendedName>
        <fullName evidence="4">Phosphate-selective porin O and P</fullName>
    </recommendedName>
</protein>
<proteinExistence type="predicted"/>
<dbReference type="SUPFAM" id="SSF56935">
    <property type="entry name" value="Porins"/>
    <property type="match status" value="1"/>
</dbReference>
<name>A0ABW5UF69_9SPHI</name>
<evidence type="ECO:0000313" key="3">
    <source>
        <dbReference type="Proteomes" id="UP001597418"/>
    </source>
</evidence>
<dbReference type="EMBL" id="JBHUMB010000014">
    <property type="protein sequence ID" value="MFD2744482.1"/>
    <property type="molecule type" value="Genomic_DNA"/>
</dbReference>
<keyword evidence="3" id="KW-1185">Reference proteome</keyword>
<gene>
    <name evidence="2" type="ORF">ACFSQ6_13870</name>
</gene>
<dbReference type="Proteomes" id="UP001597418">
    <property type="component" value="Unassembled WGS sequence"/>
</dbReference>
<evidence type="ECO:0000313" key="2">
    <source>
        <dbReference type="EMBL" id="MFD2744482.1"/>
    </source>
</evidence>
<feature type="signal peptide" evidence="1">
    <location>
        <begin position="1"/>
        <end position="20"/>
    </location>
</feature>
<dbReference type="RefSeq" id="WP_197464741.1">
    <property type="nucleotide sequence ID" value="NZ_JBHUMB010000014.1"/>
</dbReference>
<accession>A0ABW5UF69</accession>
<evidence type="ECO:0000256" key="1">
    <source>
        <dbReference type="SAM" id="SignalP"/>
    </source>
</evidence>
<evidence type="ECO:0008006" key="4">
    <source>
        <dbReference type="Google" id="ProtNLM"/>
    </source>
</evidence>
<feature type="chain" id="PRO_5046047975" description="Phosphate-selective porin O and P" evidence="1">
    <location>
        <begin position="21"/>
        <end position="374"/>
    </location>
</feature>